<name>A0A7T9DJB5_9ARCH</name>
<keyword evidence="5 9" id="KW-0648">Protein biosynthesis</keyword>
<reference evidence="10" key="1">
    <citation type="submission" date="2020-11" db="EMBL/GenBank/DDBJ databases">
        <title>Connecting structure to function with the recovery of over 1000 high-quality activated sludge metagenome-assembled genomes encoding full-length rRNA genes using long-read sequencing.</title>
        <authorList>
            <person name="Singleton C.M."/>
            <person name="Petriglieri F."/>
            <person name="Kristensen J.M."/>
            <person name="Kirkegaard R.H."/>
            <person name="Michaelsen T.Y."/>
            <person name="Andersen M.H."/>
            <person name="Karst S.M."/>
            <person name="Dueholm M.S."/>
            <person name="Nielsen P.H."/>
            <person name="Albertsen M."/>
        </authorList>
    </citation>
    <scope>NUCLEOTIDE SEQUENCE</scope>
    <source>
        <strain evidence="10">Fred_18-Q3-R57-64_BAT3C.431</strain>
    </source>
</reference>
<sequence length="375" mass="42216">MDSHARIERFSTGLEEILTPETLKHAIETGVPLKHYIGFEISGTPHIGAAIKSLYHIKHFMEAGADCSIFLADWHAWINDKLGGDKQAIQRVGKGYFKECFSAAAKVVGVDDEKIRFVLGSELYHQQDGYWETVVDVAKHTTLARMQRSITILGRKEGDNLDFAKLLYPAMQVADIYFQQLTIVHAGMDQRKAHVVAREVAEKLQYHGIKHQGKTITPIAVHHHLVSGLQKPPVWPIPQENLSEVRAAMKMSKSVVGSAVFLGDSESEVKKKINNAFCMEKEIGYNPVLDWAQHLVFPFTKEIQILRPEKFGGNVSYSTYKELEADFAHGKLHPMDLKAGVGQTLADILAPARKHLEHPRVLKLKEEFEQLKVTR</sequence>
<keyword evidence="6 9" id="KW-0030">Aminoacyl-tRNA synthetase</keyword>
<comment type="similarity">
    <text evidence="9">Belongs to the class-I aminoacyl-tRNA synthetase family.</text>
</comment>
<dbReference type="InterPro" id="IPR023617">
    <property type="entry name" value="Tyr-tRNA-ligase_arc/euk-type"/>
</dbReference>
<keyword evidence="4 9" id="KW-0067">ATP-binding</keyword>
<evidence type="ECO:0000256" key="2">
    <source>
        <dbReference type="ARBA" id="ARBA00022598"/>
    </source>
</evidence>
<evidence type="ECO:0000256" key="9">
    <source>
        <dbReference type="RuleBase" id="RU363036"/>
    </source>
</evidence>
<evidence type="ECO:0000256" key="6">
    <source>
        <dbReference type="ARBA" id="ARBA00023146"/>
    </source>
</evidence>
<gene>
    <name evidence="10" type="ORF">IPJ89_03995</name>
</gene>
<dbReference type="InterPro" id="IPR050489">
    <property type="entry name" value="Tyr-tRNA_synthase"/>
</dbReference>
<dbReference type="PIRSF" id="PIRSF006588">
    <property type="entry name" value="TyrRS_arch_euk"/>
    <property type="match status" value="1"/>
</dbReference>
<dbReference type="Pfam" id="PF00579">
    <property type="entry name" value="tRNA-synt_1b"/>
    <property type="match status" value="1"/>
</dbReference>
<dbReference type="Proteomes" id="UP000596004">
    <property type="component" value="Chromosome"/>
</dbReference>
<dbReference type="AlphaFoldDB" id="A0A7T9DJB5"/>
<evidence type="ECO:0000256" key="8">
    <source>
        <dbReference type="ARBA" id="ARBA00048248"/>
    </source>
</evidence>
<organism evidence="10">
    <name type="scientific">Candidatus Iainarchaeum sp</name>
    <dbReference type="NCBI Taxonomy" id="3101447"/>
    <lineage>
        <taxon>Archaea</taxon>
        <taxon>Candidatus Iainarchaeota</taxon>
        <taxon>Candidatus Iainarchaeia</taxon>
        <taxon>Candidatus Iainarchaeales</taxon>
        <taxon>Candidatus Iainarchaeaceae</taxon>
        <taxon>Candidatus Iainarchaeum</taxon>
    </lineage>
</organism>
<dbReference type="InterPro" id="IPR002305">
    <property type="entry name" value="aa-tRNA-synth_Ic"/>
</dbReference>
<dbReference type="GO" id="GO:0005737">
    <property type="term" value="C:cytoplasm"/>
    <property type="evidence" value="ECO:0007669"/>
    <property type="project" value="TreeGrafter"/>
</dbReference>
<dbReference type="GO" id="GO:0005524">
    <property type="term" value="F:ATP binding"/>
    <property type="evidence" value="ECO:0007669"/>
    <property type="project" value="UniProtKB-KW"/>
</dbReference>
<dbReference type="GO" id="GO:0006437">
    <property type="term" value="P:tyrosyl-tRNA aminoacylation"/>
    <property type="evidence" value="ECO:0007669"/>
    <property type="project" value="TreeGrafter"/>
</dbReference>
<evidence type="ECO:0000256" key="5">
    <source>
        <dbReference type="ARBA" id="ARBA00022917"/>
    </source>
</evidence>
<comment type="catalytic activity">
    <reaction evidence="8">
        <text>tRNA(Tyr) + L-tyrosine + ATP = L-tyrosyl-tRNA(Tyr) + AMP + diphosphate + H(+)</text>
        <dbReference type="Rhea" id="RHEA:10220"/>
        <dbReference type="Rhea" id="RHEA-COMP:9706"/>
        <dbReference type="Rhea" id="RHEA-COMP:9707"/>
        <dbReference type="ChEBI" id="CHEBI:15378"/>
        <dbReference type="ChEBI" id="CHEBI:30616"/>
        <dbReference type="ChEBI" id="CHEBI:33019"/>
        <dbReference type="ChEBI" id="CHEBI:58315"/>
        <dbReference type="ChEBI" id="CHEBI:78442"/>
        <dbReference type="ChEBI" id="CHEBI:78536"/>
        <dbReference type="ChEBI" id="CHEBI:456215"/>
        <dbReference type="EC" id="6.1.1.1"/>
    </reaction>
</comment>
<proteinExistence type="inferred from homology"/>
<evidence type="ECO:0000256" key="1">
    <source>
        <dbReference type="ARBA" id="ARBA00013160"/>
    </source>
</evidence>
<dbReference type="EC" id="6.1.1.1" evidence="1"/>
<accession>A0A7T9DJB5</accession>
<keyword evidence="2 9" id="KW-0436">Ligase</keyword>
<dbReference type="NCBIfam" id="NF006330">
    <property type="entry name" value="PRK08560.1"/>
    <property type="match status" value="1"/>
</dbReference>
<protein>
    <recommendedName>
        <fullName evidence="1">tyrosine--tRNA ligase</fullName>
        <ecNumber evidence="1">6.1.1.1</ecNumber>
    </recommendedName>
    <alternativeName>
        <fullName evidence="7">Tyrosyl-tRNA synthetase</fullName>
    </alternativeName>
</protein>
<keyword evidence="3 9" id="KW-0547">Nucleotide-binding</keyword>
<dbReference type="PANTHER" id="PTHR46264:SF4">
    <property type="entry name" value="TYROSINE--TRNA LIGASE, CYTOPLASMIC"/>
    <property type="match status" value="1"/>
</dbReference>
<evidence type="ECO:0000256" key="3">
    <source>
        <dbReference type="ARBA" id="ARBA00022741"/>
    </source>
</evidence>
<dbReference type="EMBL" id="CP064981">
    <property type="protein sequence ID" value="QQR92291.1"/>
    <property type="molecule type" value="Genomic_DNA"/>
</dbReference>
<dbReference type="GO" id="GO:0004831">
    <property type="term" value="F:tyrosine-tRNA ligase activity"/>
    <property type="evidence" value="ECO:0007669"/>
    <property type="project" value="UniProtKB-EC"/>
</dbReference>
<dbReference type="PANTHER" id="PTHR46264">
    <property type="entry name" value="TYROSINE-TRNA LIGASE"/>
    <property type="match status" value="1"/>
</dbReference>
<dbReference type="Gene3D" id="3.40.50.620">
    <property type="entry name" value="HUPs"/>
    <property type="match status" value="2"/>
</dbReference>
<dbReference type="SUPFAM" id="SSF52374">
    <property type="entry name" value="Nucleotidylyl transferase"/>
    <property type="match status" value="1"/>
</dbReference>
<dbReference type="InterPro" id="IPR014729">
    <property type="entry name" value="Rossmann-like_a/b/a_fold"/>
</dbReference>
<evidence type="ECO:0000313" key="10">
    <source>
        <dbReference type="EMBL" id="QQR92291.1"/>
    </source>
</evidence>
<evidence type="ECO:0000256" key="4">
    <source>
        <dbReference type="ARBA" id="ARBA00022840"/>
    </source>
</evidence>
<evidence type="ECO:0000256" key="7">
    <source>
        <dbReference type="ARBA" id="ARBA00033323"/>
    </source>
</evidence>